<organism evidence="2 3">
    <name type="scientific">Roseovarius gahaiensis</name>
    <dbReference type="NCBI Taxonomy" id="2716691"/>
    <lineage>
        <taxon>Bacteria</taxon>
        <taxon>Pseudomonadati</taxon>
        <taxon>Pseudomonadota</taxon>
        <taxon>Alphaproteobacteria</taxon>
        <taxon>Rhodobacterales</taxon>
        <taxon>Roseobacteraceae</taxon>
        <taxon>Roseovarius</taxon>
    </lineage>
</organism>
<evidence type="ECO:0000313" key="2">
    <source>
        <dbReference type="EMBL" id="NHQ72978.1"/>
    </source>
</evidence>
<dbReference type="EMBL" id="JAAORB010000001">
    <property type="protein sequence ID" value="NHQ72978.1"/>
    <property type="molecule type" value="Genomic_DNA"/>
</dbReference>
<sequence>MSQIDELQRRIIAALDRIGQGLEGQQAGPDVQEVETLKQQLEDERLASAQLEERLKKLRDKQDAQAEVAARARDELASKIETLDRDLQSLRTANQQLRENNATLREANAAGVAEPHLINKAMLAELEGLRATHAADQAEADAILAELGRILDAGAATNDQSQSEDA</sequence>
<evidence type="ECO:0000313" key="3">
    <source>
        <dbReference type="Proteomes" id="UP000639775"/>
    </source>
</evidence>
<protein>
    <submittedName>
        <fullName evidence="2">Uncharacterized protein</fullName>
    </submittedName>
</protein>
<gene>
    <name evidence="2" type="ORF">HAT86_00660</name>
</gene>
<comment type="caution">
    <text evidence="2">The sequence shown here is derived from an EMBL/GenBank/DDBJ whole genome shotgun (WGS) entry which is preliminary data.</text>
</comment>
<feature type="coiled-coil region" evidence="1">
    <location>
        <begin position="34"/>
        <end position="110"/>
    </location>
</feature>
<proteinExistence type="predicted"/>
<keyword evidence="1" id="KW-0175">Coiled coil</keyword>
<accession>A0A967EDC7</accession>
<name>A0A967EDC7_9RHOB</name>
<dbReference type="Proteomes" id="UP000639775">
    <property type="component" value="Unassembled WGS sequence"/>
</dbReference>
<reference evidence="2" key="1">
    <citation type="submission" date="2020-03" db="EMBL/GenBank/DDBJ databases">
        <title>Roseovarius gahaiensis sp. nov., isolated from Gahai Saline Lake, China.</title>
        <authorList>
            <person name="Sun X."/>
        </authorList>
    </citation>
    <scope>NUCLEOTIDE SEQUENCE</scope>
    <source>
        <strain evidence="2">GH877</strain>
    </source>
</reference>
<dbReference type="RefSeq" id="WP_167192663.1">
    <property type="nucleotide sequence ID" value="NZ_JAAORB010000001.1"/>
</dbReference>
<keyword evidence="3" id="KW-1185">Reference proteome</keyword>
<evidence type="ECO:0000256" key="1">
    <source>
        <dbReference type="SAM" id="Coils"/>
    </source>
</evidence>
<dbReference type="AlphaFoldDB" id="A0A967EDC7"/>